<gene>
    <name evidence="1" type="ORF">LOC71_07420</name>
</gene>
<dbReference type="PANTHER" id="PTHR16026:SF0">
    <property type="entry name" value="CARTILAGE ACIDIC PROTEIN 1"/>
    <property type="match status" value="1"/>
</dbReference>
<dbReference type="Gene3D" id="1.25.40.10">
    <property type="entry name" value="Tetratricopeptide repeat domain"/>
    <property type="match status" value="2"/>
</dbReference>
<proteinExistence type="predicted"/>
<protein>
    <submittedName>
        <fullName evidence="1">Tetratricopeptide repeat protein</fullName>
    </submittedName>
</protein>
<dbReference type="EMBL" id="JAJKFW010000016">
    <property type="protein sequence ID" value="MCC9642098.1"/>
    <property type="molecule type" value="Genomic_DNA"/>
</dbReference>
<name>A0ABS8NEZ5_9BACT</name>
<sequence length="414" mass="46529">MPLAIVMAVVGCSQTEHTETAKRVPRPLGELKVAMRKQNWQEAWSYSDAVLAKHADDADAIADVAQVAQNLGKTDELADLLVQACEVEAFENDDRVRQAMIALVGIGRLYDAIELLEKAVQAEPSRHSTRRLLYDLYLNAGNESAATPHGRQLVLDRQFDAKLLVSVGMGTIESDDPGATLEMVQRNPNDNRPLLRQAKQQFDDEQFALAIKTLEEITAQRKDFLPAQTLLGLALAMDGQTEAFERWDEAFDSEDRTTQAEYWLAKAEIASARGDEREARRAYWHSTHLDPDRIAAWSGILRLAKEMDTDRPELSGVIQQRIDLLQQSRSAMSRFVRTGAISRRLAIEIANSLADLGRLWEAEAWASMATTLPEDDSVDVETVRKRIVDRLRDRPPWQQVEGHPELDPKLLLSE</sequence>
<dbReference type="RefSeq" id="WP_230272769.1">
    <property type="nucleotide sequence ID" value="NZ_JAJKFW010000016.1"/>
</dbReference>
<dbReference type="SUPFAM" id="SSF48452">
    <property type="entry name" value="TPR-like"/>
    <property type="match status" value="1"/>
</dbReference>
<keyword evidence="2" id="KW-1185">Reference proteome</keyword>
<reference evidence="1" key="1">
    <citation type="submission" date="2021-11" db="EMBL/GenBank/DDBJ databases">
        <title>Genome sequence.</title>
        <authorList>
            <person name="Sun Q."/>
        </authorList>
    </citation>
    <scope>NUCLEOTIDE SEQUENCE</scope>
    <source>
        <strain evidence="1">JC740</strain>
    </source>
</reference>
<dbReference type="Proteomes" id="UP001430306">
    <property type="component" value="Unassembled WGS sequence"/>
</dbReference>
<dbReference type="InterPro" id="IPR011990">
    <property type="entry name" value="TPR-like_helical_dom_sf"/>
</dbReference>
<evidence type="ECO:0000313" key="1">
    <source>
        <dbReference type="EMBL" id="MCC9642098.1"/>
    </source>
</evidence>
<organism evidence="1 2">
    <name type="scientific">Rhodopirellula halodulae</name>
    <dbReference type="NCBI Taxonomy" id="2894198"/>
    <lineage>
        <taxon>Bacteria</taxon>
        <taxon>Pseudomonadati</taxon>
        <taxon>Planctomycetota</taxon>
        <taxon>Planctomycetia</taxon>
        <taxon>Pirellulales</taxon>
        <taxon>Pirellulaceae</taxon>
        <taxon>Rhodopirellula</taxon>
    </lineage>
</organism>
<accession>A0ABS8NEZ5</accession>
<comment type="caution">
    <text evidence="1">The sequence shown here is derived from an EMBL/GenBank/DDBJ whole genome shotgun (WGS) entry which is preliminary data.</text>
</comment>
<dbReference type="InterPro" id="IPR027039">
    <property type="entry name" value="Crtac1"/>
</dbReference>
<dbReference type="PANTHER" id="PTHR16026">
    <property type="entry name" value="CARTILAGE ACIDIC PROTEIN 1"/>
    <property type="match status" value="1"/>
</dbReference>
<evidence type="ECO:0000313" key="2">
    <source>
        <dbReference type="Proteomes" id="UP001430306"/>
    </source>
</evidence>